<evidence type="ECO:0000313" key="1">
    <source>
        <dbReference type="EMBL" id="SIN67049.1"/>
    </source>
</evidence>
<dbReference type="PANTHER" id="PTHR35368:SF1">
    <property type="entry name" value="HYDROPEROXIDE REDUCTASE"/>
    <property type="match status" value="1"/>
</dbReference>
<dbReference type="RefSeq" id="WP_074223218.1">
    <property type="nucleotide sequence ID" value="NZ_FSRC01000001.1"/>
</dbReference>
<dbReference type="InterPro" id="IPR052924">
    <property type="entry name" value="OsmC/Ohr_hydroprdx_reductase"/>
</dbReference>
<keyword evidence="2" id="KW-1185">Reference proteome</keyword>
<dbReference type="Pfam" id="PF02566">
    <property type="entry name" value="OsmC"/>
    <property type="match status" value="1"/>
</dbReference>
<name>A0A1N6D8D7_9BACT</name>
<organism evidence="1 2">
    <name type="scientific">Algoriphagus halophilus</name>
    <dbReference type="NCBI Taxonomy" id="226505"/>
    <lineage>
        <taxon>Bacteria</taxon>
        <taxon>Pseudomonadati</taxon>
        <taxon>Bacteroidota</taxon>
        <taxon>Cytophagia</taxon>
        <taxon>Cytophagales</taxon>
        <taxon>Cyclobacteriaceae</taxon>
        <taxon>Algoriphagus</taxon>
    </lineage>
</organism>
<dbReference type="InterPro" id="IPR036102">
    <property type="entry name" value="OsmC/Ohrsf"/>
</dbReference>
<gene>
    <name evidence="1" type="ORF">SAMN05444394_0470</name>
</gene>
<reference evidence="2" key="1">
    <citation type="submission" date="2016-11" db="EMBL/GenBank/DDBJ databases">
        <authorList>
            <person name="Varghese N."/>
            <person name="Submissions S."/>
        </authorList>
    </citation>
    <scope>NUCLEOTIDE SEQUENCE [LARGE SCALE GENOMIC DNA]</scope>
    <source>
        <strain evidence="2">DSM 15292</strain>
    </source>
</reference>
<proteinExistence type="predicted"/>
<dbReference type="SUPFAM" id="SSF82784">
    <property type="entry name" value="OsmC-like"/>
    <property type="match status" value="1"/>
</dbReference>
<dbReference type="AlphaFoldDB" id="A0A1N6D8D7"/>
<dbReference type="Gene3D" id="3.30.300.20">
    <property type="match status" value="1"/>
</dbReference>
<dbReference type="EMBL" id="FSRC01000001">
    <property type="protein sequence ID" value="SIN67049.1"/>
    <property type="molecule type" value="Genomic_DNA"/>
</dbReference>
<dbReference type="InterPro" id="IPR015946">
    <property type="entry name" value="KH_dom-like_a/b"/>
</dbReference>
<dbReference type="Proteomes" id="UP000185221">
    <property type="component" value="Unassembled WGS sequence"/>
</dbReference>
<dbReference type="OrthoDB" id="9791538at2"/>
<dbReference type="InterPro" id="IPR003718">
    <property type="entry name" value="OsmC/Ohr_fam"/>
</dbReference>
<dbReference type="STRING" id="226505.SAMN05444394_0470"/>
<dbReference type="PANTHER" id="PTHR35368">
    <property type="entry name" value="HYDROPEROXIDE REDUCTASE"/>
    <property type="match status" value="1"/>
</dbReference>
<accession>A0A1N6D8D7</accession>
<evidence type="ECO:0000313" key="2">
    <source>
        <dbReference type="Proteomes" id="UP000185221"/>
    </source>
</evidence>
<protein>
    <submittedName>
        <fullName evidence="1">OsmC-like protein</fullName>
    </submittedName>
</protein>
<sequence length="170" mass="18557">MEEQELIKNKFIRTQKALSLKPALGLGTGVSVSRITRGLSCEIREGDYVYHTDMPSQVGGTETGPTPGVLGRAALGSCLAIGYMMWASRMDVPIDSLEVHISASYDDGGLFDTSDSPPGYGVVEYLVKVKSPASKEEVEQVLDQGDKHSPYLDVFSRAQHCIRKVEFETN</sequence>